<evidence type="ECO:0000313" key="1">
    <source>
        <dbReference type="EMBL" id="KAK3077187.1"/>
    </source>
</evidence>
<keyword evidence="2" id="KW-1185">Reference proteome</keyword>
<comment type="caution">
    <text evidence="1">The sequence shown here is derived from an EMBL/GenBank/DDBJ whole genome shotgun (WGS) entry which is preliminary data.</text>
</comment>
<dbReference type="EMBL" id="JAWDJW010003123">
    <property type="protein sequence ID" value="KAK3077187.1"/>
    <property type="molecule type" value="Genomic_DNA"/>
</dbReference>
<name>A0ACC3DKG2_9PEZI</name>
<gene>
    <name evidence="1" type="ORF">LTS18_010986</name>
</gene>
<reference evidence="1" key="1">
    <citation type="submission" date="2024-09" db="EMBL/GenBank/DDBJ databases">
        <title>Black Yeasts Isolated from many extreme environments.</title>
        <authorList>
            <person name="Coleine C."/>
            <person name="Stajich J.E."/>
            <person name="Selbmann L."/>
        </authorList>
    </citation>
    <scope>NUCLEOTIDE SEQUENCE</scope>
    <source>
        <strain evidence="1">CCFEE 5737</strain>
    </source>
</reference>
<organism evidence="1 2">
    <name type="scientific">Coniosporium uncinatum</name>
    <dbReference type="NCBI Taxonomy" id="93489"/>
    <lineage>
        <taxon>Eukaryota</taxon>
        <taxon>Fungi</taxon>
        <taxon>Dikarya</taxon>
        <taxon>Ascomycota</taxon>
        <taxon>Pezizomycotina</taxon>
        <taxon>Dothideomycetes</taxon>
        <taxon>Dothideomycetes incertae sedis</taxon>
        <taxon>Coniosporium</taxon>
    </lineage>
</organism>
<proteinExistence type="predicted"/>
<protein>
    <submittedName>
        <fullName evidence="1">Uncharacterized protein</fullName>
    </submittedName>
</protein>
<accession>A0ACC3DKG2</accession>
<dbReference type="Proteomes" id="UP001186974">
    <property type="component" value="Unassembled WGS sequence"/>
</dbReference>
<sequence length="270" mass="31166">MTEVLAIPELLELILLNLPSSDVLRLTNVSRAFNHLIKHSHGLQGLQYFRANCSLFPNDDGIAFFLNPLLEASFPGWLSSVNRESNVPEHLRDANEPFTRSRWSRYPEAFRCHHASWRDMLITQPPIERIHIIKTRFQRYYEETEEHAESTFALQGHDGGLRMGTLYDYIQHAVLRETNFRPRFDIAIGPGVARLTESFDTGRSAFCLEVPGGTNESGPLTLTLSLRYPWERRKPSAFQALQYRSLAFKQIAFFSDEMAEVEMRKRIGQH</sequence>
<evidence type="ECO:0000313" key="2">
    <source>
        <dbReference type="Proteomes" id="UP001186974"/>
    </source>
</evidence>